<dbReference type="OMA" id="YFIVACF"/>
<accession>C5KHA6</accession>
<protein>
    <submittedName>
        <fullName evidence="6">Uncharacterized protein</fullName>
    </submittedName>
</protein>
<dbReference type="RefSeq" id="XP_002784172.1">
    <property type="nucleotide sequence ID" value="XM_002784126.1"/>
</dbReference>
<sequence length="180" mass="19675">MPAGIGGGILFVPVLRLIGGLSQKESSSLSQALVAASALAANLFNFYAQYRAKNEPKALIVWPFVILMLPCAVVGSLIGIYLYSWLPSLLQLILYFIVACFGSLAAYRKGYKLWKAETDAKESAIREFDSTTTVTCSPSVEPEEVYHLCGCDCGGMGRMSRIPPITWLFIKRKCGRSPLL</sequence>
<dbReference type="Pfam" id="PF01925">
    <property type="entry name" value="TauE"/>
    <property type="match status" value="1"/>
</dbReference>
<gene>
    <name evidence="6" type="ORF">Pmar_PMAR003427</name>
</gene>
<dbReference type="PANTHER" id="PTHR14255">
    <property type="entry name" value="CEREBLON"/>
    <property type="match status" value="1"/>
</dbReference>
<evidence type="ECO:0000313" key="6">
    <source>
        <dbReference type="EMBL" id="EER15968.1"/>
    </source>
</evidence>
<proteinExistence type="predicted"/>
<organism evidence="7">
    <name type="scientific">Perkinsus marinus (strain ATCC 50983 / TXsc)</name>
    <dbReference type="NCBI Taxonomy" id="423536"/>
    <lineage>
        <taxon>Eukaryota</taxon>
        <taxon>Sar</taxon>
        <taxon>Alveolata</taxon>
        <taxon>Perkinsozoa</taxon>
        <taxon>Perkinsea</taxon>
        <taxon>Perkinsida</taxon>
        <taxon>Perkinsidae</taxon>
        <taxon>Perkinsus</taxon>
    </lineage>
</organism>
<feature type="transmembrane region" description="Helical" evidence="5">
    <location>
        <begin position="89"/>
        <end position="107"/>
    </location>
</feature>
<evidence type="ECO:0000256" key="3">
    <source>
        <dbReference type="ARBA" id="ARBA00022989"/>
    </source>
</evidence>
<evidence type="ECO:0000256" key="4">
    <source>
        <dbReference type="ARBA" id="ARBA00023136"/>
    </source>
</evidence>
<reference evidence="6 7" key="1">
    <citation type="submission" date="2008-07" db="EMBL/GenBank/DDBJ databases">
        <authorList>
            <person name="El-Sayed N."/>
            <person name="Caler E."/>
            <person name="Inman J."/>
            <person name="Amedeo P."/>
            <person name="Hass B."/>
            <person name="Wortman J."/>
        </authorList>
    </citation>
    <scope>NUCLEOTIDE SEQUENCE [LARGE SCALE GENOMIC DNA]</scope>
    <source>
        <strain evidence="7">ATCC 50983 / TXsc</strain>
    </source>
</reference>
<dbReference type="GeneID" id="9060880"/>
<comment type="subcellular location">
    <subcellularLocation>
        <location evidence="1">Membrane</location>
        <topology evidence="1">Multi-pass membrane protein</topology>
    </subcellularLocation>
</comment>
<dbReference type="AlphaFoldDB" id="C5KHA6"/>
<evidence type="ECO:0000256" key="1">
    <source>
        <dbReference type="ARBA" id="ARBA00004141"/>
    </source>
</evidence>
<name>C5KHA6_PERM5</name>
<feature type="transmembrane region" description="Helical" evidence="5">
    <location>
        <begin position="60"/>
        <end position="83"/>
    </location>
</feature>
<dbReference type="EMBL" id="GG673069">
    <property type="protein sequence ID" value="EER15968.1"/>
    <property type="molecule type" value="Genomic_DNA"/>
</dbReference>
<feature type="transmembrane region" description="Helical" evidence="5">
    <location>
        <begin position="29"/>
        <end position="48"/>
    </location>
</feature>
<keyword evidence="3 5" id="KW-1133">Transmembrane helix</keyword>
<dbReference type="GO" id="GO:0016567">
    <property type="term" value="P:protein ubiquitination"/>
    <property type="evidence" value="ECO:0007669"/>
    <property type="project" value="TreeGrafter"/>
</dbReference>
<evidence type="ECO:0000256" key="2">
    <source>
        <dbReference type="ARBA" id="ARBA00022692"/>
    </source>
</evidence>
<dbReference type="GO" id="GO:0031464">
    <property type="term" value="C:Cul4A-RING E3 ubiquitin ligase complex"/>
    <property type="evidence" value="ECO:0007669"/>
    <property type="project" value="TreeGrafter"/>
</dbReference>
<dbReference type="PANTHER" id="PTHR14255:SF3">
    <property type="entry name" value="SULFITE EXPORTER TAUE_SAFE FAMILY PROTEIN 5-RELATED"/>
    <property type="match status" value="1"/>
</dbReference>
<keyword evidence="7" id="KW-1185">Reference proteome</keyword>
<dbReference type="InterPro" id="IPR002781">
    <property type="entry name" value="TM_pro_TauE-like"/>
</dbReference>
<evidence type="ECO:0000256" key="5">
    <source>
        <dbReference type="SAM" id="Phobius"/>
    </source>
</evidence>
<dbReference type="OrthoDB" id="10601743at2759"/>
<keyword evidence="2 5" id="KW-0812">Transmembrane</keyword>
<dbReference type="InParanoid" id="C5KHA6"/>
<evidence type="ECO:0000313" key="7">
    <source>
        <dbReference type="Proteomes" id="UP000007800"/>
    </source>
</evidence>
<keyword evidence="4 5" id="KW-0472">Membrane</keyword>
<dbReference type="GO" id="GO:0016020">
    <property type="term" value="C:membrane"/>
    <property type="evidence" value="ECO:0007669"/>
    <property type="project" value="UniProtKB-SubCell"/>
</dbReference>
<dbReference type="Proteomes" id="UP000007800">
    <property type="component" value="Unassembled WGS sequence"/>
</dbReference>